<comment type="cofactor">
    <cofactor evidence="1 9">
        <name>heme</name>
        <dbReference type="ChEBI" id="CHEBI:30413"/>
    </cofactor>
</comment>
<evidence type="ECO:0000256" key="8">
    <source>
        <dbReference type="ARBA" id="ARBA00023033"/>
    </source>
</evidence>
<evidence type="ECO:0000256" key="3">
    <source>
        <dbReference type="ARBA" id="ARBA00010617"/>
    </source>
</evidence>
<evidence type="ECO:0000256" key="2">
    <source>
        <dbReference type="ARBA" id="ARBA00005179"/>
    </source>
</evidence>
<dbReference type="GO" id="GO:0016705">
    <property type="term" value="F:oxidoreductase activity, acting on paired donors, with incorporation or reduction of molecular oxygen"/>
    <property type="evidence" value="ECO:0007669"/>
    <property type="project" value="InterPro"/>
</dbReference>
<sequence length="548" mass="62430">MAIYPFFASLSWSIFDRTSIFVALASLSIVAVRLIKKPHRLPFPPGPRPLPLIANALDFPLARPWETYTRWGQQYGDITHINVLGMHIYVLNSAEATGDLLDGRSNLYSSRPDMPVAELTGWHMTMATLPYGDMWRKHRALYHNKFKQESVHQFIPLLTCKAHDLLRQLLATPDERVEHIRNYPAASLMYICYGHTIESHHDPLVEISETAAQEVAETILKGSLVNMLPMARHLPDWFGFQRSARECRRKVNLMLNVPYESVRRHMTSGNTVPSWMSEMLEVNDSKGGDKAEEEIIKSVTASSFAAANDTTASALQFFVLAMLLYPDVQCKAQEELDRVVGAGNIPTFEDRESLPYIDAIFRELLRWRPPAAIGVPHSTTKDDIYRDYYIPKGSIIFANIWFVEFYQYNICPPEIDYFFDSRGMSHDSSVYPNPEAFQPDRFLNPDGTLNDNDKPFAFGFGRRVCVGSDFAREIIWIAIATMLSVFQFDKAKTPEGNDIEVDGGFSDSLVIHPLEFKCSIKPRSQACEEAILKTPELKLDSLELRWFE</sequence>
<comment type="pathway">
    <text evidence="2">Secondary metabolite biosynthesis.</text>
</comment>
<keyword evidence="7 9" id="KW-0408">Iron</keyword>
<accession>A0A8H7A0A2</accession>
<dbReference type="GO" id="GO:0020037">
    <property type="term" value="F:heme binding"/>
    <property type="evidence" value="ECO:0007669"/>
    <property type="project" value="InterPro"/>
</dbReference>
<evidence type="ECO:0000256" key="7">
    <source>
        <dbReference type="ARBA" id="ARBA00023004"/>
    </source>
</evidence>
<dbReference type="GO" id="GO:0004497">
    <property type="term" value="F:monooxygenase activity"/>
    <property type="evidence" value="ECO:0007669"/>
    <property type="project" value="UniProtKB-KW"/>
</dbReference>
<evidence type="ECO:0000256" key="4">
    <source>
        <dbReference type="ARBA" id="ARBA00022617"/>
    </source>
</evidence>
<keyword evidence="8 10" id="KW-0503">Monooxygenase</keyword>
<evidence type="ECO:0000313" key="11">
    <source>
        <dbReference type="EMBL" id="KAF7430376.1"/>
    </source>
</evidence>
<dbReference type="PRINTS" id="PR00385">
    <property type="entry name" value="P450"/>
</dbReference>
<protein>
    <recommendedName>
        <fullName evidence="13">Cytochrome P450</fullName>
    </recommendedName>
</protein>
<dbReference type="GO" id="GO:0005506">
    <property type="term" value="F:iron ion binding"/>
    <property type="evidence" value="ECO:0007669"/>
    <property type="project" value="InterPro"/>
</dbReference>
<comment type="caution">
    <text evidence="11">The sequence shown here is derived from an EMBL/GenBank/DDBJ whole genome shotgun (WGS) entry which is preliminary data.</text>
</comment>
<comment type="similarity">
    <text evidence="3 10">Belongs to the cytochrome P450 family.</text>
</comment>
<feature type="binding site" description="axial binding residue" evidence="9">
    <location>
        <position position="465"/>
    </location>
    <ligand>
        <name>heme</name>
        <dbReference type="ChEBI" id="CHEBI:30413"/>
    </ligand>
    <ligandPart>
        <name>Fe</name>
        <dbReference type="ChEBI" id="CHEBI:18248"/>
    </ligandPart>
</feature>
<organism evidence="11 12">
    <name type="scientific">Pleurotus ostreatus</name>
    <name type="common">Oyster mushroom</name>
    <name type="synonym">White-rot fungus</name>
    <dbReference type="NCBI Taxonomy" id="5322"/>
    <lineage>
        <taxon>Eukaryota</taxon>
        <taxon>Fungi</taxon>
        <taxon>Dikarya</taxon>
        <taxon>Basidiomycota</taxon>
        <taxon>Agaricomycotina</taxon>
        <taxon>Agaricomycetes</taxon>
        <taxon>Agaricomycetidae</taxon>
        <taxon>Agaricales</taxon>
        <taxon>Pleurotineae</taxon>
        <taxon>Pleurotaceae</taxon>
        <taxon>Pleurotus</taxon>
    </lineage>
</organism>
<evidence type="ECO:0000256" key="5">
    <source>
        <dbReference type="ARBA" id="ARBA00022723"/>
    </source>
</evidence>
<dbReference type="PROSITE" id="PS00086">
    <property type="entry name" value="CYTOCHROME_P450"/>
    <property type="match status" value="1"/>
</dbReference>
<gene>
    <name evidence="11" type="ORF">PC9H_006081</name>
</gene>
<dbReference type="Proteomes" id="UP000623687">
    <property type="component" value="Unassembled WGS sequence"/>
</dbReference>
<dbReference type="PRINTS" id="PR00463">
    <property type="entry name" value="EP450I"/>
</dbReference>
<dbReference type="InterPro" id="IPR036396">
    <property type="entry name" value="Cyt_P450_sf"/>
</dbReference>
<dbReference type="CDD" id="cd11065">
    <property type="entry name" value="CYP64-like"/>
    <property type="match status" value="1"/>
</dbReference>
<dbReference type="Gene3D" id="1.10.630.10">
    <property type="entry name" value="Cytochrome P450"/>
    <property type="match status" value="1"/>
</dbReference>
<dbReference type="OrthoDB" id="2789670at2759"/>
<evidence type="ECO:0000256" key="6">
    <source>
        <dbReference type="ARBA" id="ARBA00023002"/>
    </source>
</evidence>
<dbReference type="EMBL" id="JACETU010000004">
    <property type="protein sequence ID" value="KAF7430376.1"/>
    <property type="molecule type" value="Genomic_DNA"/>
</dbReference>
<dbReference type="GeneID" id="59375899"/>
<evidence type="ECO:0008006" key="13">
    <source>
        <dbReference type="Google" id="ProtNLM"/>
    </source>
</evidence>
<dbReference type="VEuPathDB" id="FungiDB:PC9H_006081"/>
<keyword evidence="12" id="KW-1185">Reference proteome</keyword>
<dbReference type="InterPro" id="IPR050364">
    <property type="entry name" value="Cytochrome_P450_fung"/>
</dbReference>
<name>A0A8H7A0A2_PLEOS</name>
<dbReference type="InterPro" id="IPR001128">
    <property type="entry name" value="Cyt_P450"/>
</dbReference>
<evidence type="ECO:0000256" key="1">
    <source>
        <dbReference type="ARBA" id="ARBA00001971"/>
    </source>
</evidence>
<keyword evidence="6 10" id="KW-0560">Oxidoreductase</keyword>
<dbReference type="Pfam" id="PF00067">
    <property type="entry name" value="p450"/>
    <property type="match status" value="2"/>
</dbReference>
<dbReference type="SUPFAM" id="SSF48264">
    <property type="entry name" value="Cytochrome P450"/>
    <property type="match status" value="1"/>
</dbReference>
<dbReference type="PANTHER" id="PTHR46300:SF7">
    <property type="entry name" value="P450, PUTATIVE (EUROFUNG)-RELATED"/>
    <property type="match status" value="1"/>
</dbReference>
<dbReference type="InterPro" id="IPR002401">
    <property type="entry name" value="Cyt_P450_E_grp-I"/>
</dbReference>
<keyword evidence="4 9" id="KW-0349">Heme</keyword>
<evidence type="ECO:0000256" key="9">
    <source>
        <dbReference type="PIRSR" id="PIRSR602401-1"/>
    </source>
</evidence>
<evidence type="ECO:0000256" key="10">
    <source>
        <dbReference type="RuleBase" id="RU000461"/>
    </source>
</evidence>
<reference evidence="11" key="1">
    <citation type="submission" date="2019-07" db="EMBL/GenBank/DDBJ databases">
        <authorList>
            <person name="Palmer J.M."/>
        </authorList>
    </citation>
    <scope>NUCLEOTIDE SEQUENCE</scope>
    <source>
        <strain evidence="11">PC9</strain>
    </source>
</reference>
<keyword evidence="5 9" id="KW-0479">Metal-binding</keyword>
<dbReference type="AlphaFoldDB" id="A0A8H7A0A2"/>
<proteinExistence type="inferred from homology"/>
<evidence type="ECO:0000313" key="12">
    <source>
        <dbReference type="Proteomes" id="UP000623687"/>
    </source>
</evidence>
<dbReference type="InterPro" id="IPR017972">
    <property type="entry name" value="Cyt_P450_CS"/>
</dbReference>
<dbReference type="RefSeq" id="XP_036631654.1">
    <property type="nucleotide sequence ID" value="XM_036775635.1"/>
</dbReference>
<dbReference type="PANTHER" id="PTHR46300">
    <property type="entry name" value="P450, PUTATIVE (EUROFUNG)-RELATED-RELATED"/>
    <property type="match status" value="1"/>
</dbReference>